<comment type="subcellular location">
    <subcellularLocation>
        <location evidence="1">Membrane</location>
        <topology evidence="1">Multi-pass membrane protein</topology>
    </subcellularLocation>
</comment>
<keyword evidence="3 5" id="KW-1133">Transmembrane helix</keyword>
<protein>
    <submittedName>
        <fullName evidence="6">Membrane protein</fullName>
    </submittedName>
</protein>
<accession>A0A919D9A8</accession>
<keyword evidence="2 5" id="KW-0812">Transmembrane</keyword>
<dbReference type="EMBL" id="BNCF01000003">
    <property type="protein sequence ID" value="GHE28932.1"/>
    <property type="molecule type" value="Genomic_DNA"/>
</dbReference>
<keyword evidence="4 5" id="KW-0472">Membrane</keyword>
<evidence type="ECO:0000256" key="1">
    <source>
        <dbReference type="ARBA" id="ARBA00004141"/>
    </source>
</evidence>
<evidence type="ECO:0000256" key="5">
    <source>
        <dbReference type="SAM" id="Phobius"/>
    </source>
</evidence>
<feature type="transmembrane region" description="Helical" evidence="5">
    <location>
        <begin position="88"/>
        <end position="107"/>
    </location>
</feature>
<dbReference type="AlphaFoldDB" id="A0A919D9A8"/>
<organism evidence="6 7">
    <name type="scientific">Vulcaniibacterium thermophilum</name>
    <dbReference type="NCBI Taxonomy" id="1169913"/>
    <lineage>
        <taxon>Bacteria</taxon>
        <taxon>Pseudomonadati</taxon>
        <taxon>Pseudomonadota</taxon>
        <taxon>Gammaproteobacteria</taxon>
        <taxon>Lysobacterales</taxon>
        <taxon>Lysobacteraceae</taxon>
        <taxon>Vulcaniibacterium</taxon>
    </lineage>
</organism>
<evidence type="ECO:0000256" key="2">
    <source>
        <dbReference type="ARBA" id="ARBA00022692"/>
    </source>
</evidence>
<dbReference type="Proteomes" id="UP000636453">
    <property type="component" value="Unassembled WGS sequence"/>
</dbReference>
<dbReference type="Pfam" id="PF09685">
    <property type="entry name" value="MamF_MmsF"/>
    <property type="match status" value="1"/>
</dbReference>
<dbReference type="InterPro" id="IPR019109">
    <property type="entry name" value="MamF_MmsF"/>
</dbReference>
<evidence type="ECO:0000256" key="4">
    <source>
        <dbReference type="ARBA" id="ARBA00023136"/>
    </source>
</evidence>
<evidence type="ECO:0000313" key="6">
    <source>
        <dbReference type="EMBL" id="GHE28932.1"/>
    </source>
</evidence>
<comment type="caution">
    <text evidence="6">The sequence shown here is derived from an EMBL/GenBank/DDBJ whole genome shotgun (WGS) entry which is preliminary data.</text>
</comment>
<gene>
    <name evidence="6" type="ORF">GCM10007167_08290</name>
</gene>
<evidence type="ECO:0000313" key="7">
    <source>
        <dbReference type="Proteomes" id="UP000636453"/>
    </source>
</evidence>
<proteinExistence type="predicted"/>
<feature type="transmembrane region" description="Helical" evidence="5">
    <location>
        <begin position="61"/>
        <end position="82"/>
    </location>
</feature>
<feature type="transmembrane region" description="Helical" evidence="5">
    <location>
        <begin position="20"/>
        <end position="41"/>
    </location>
</feature>
<reference evidence="6" key="1">
    <citation type="journal article" date="2014" name="Int. J. Syst. Evol. Microbiol.">
        <title>Complete genome sequence of Corynebacterium casei LMG S-19264T (=DSM 44701T), isolated from a smear-ripened cheese.</title>
        <authorList>
            <consortium name="US DOE Joint Genome Institute (JGI-PGF)"/>
            <person name="Walter F."/>
            <person name="Albersmeier A."/>
            <person name="Kalinowski J."/>
            <person name="Ruckert C."/>
        </authorList>
    </citation>
    <scope>NUCLEOTIDE SEQUENCE</scope>
    <source>
        <strain evidence="6">KCTC 32020</strain>
    </source>
</reference>
<reference evidence="6" key="2">
    <citation type="submission" date="2020-09" db="EMBL/GenBank/DDBJ databases">
        <authorList>
            <person name="Sun Q."/>
            <person name="Kim S."/>
        </authorList>
    </citation>
    <scope>NUCLEOTIDE SEQUENCE</scope>
    <source>
        <strain evidence="6">KCTC 32020</strain>
    </source>
</reference>
<name>A0A919D9A8_9GAMM</name>
<keyword evidence="7" id="KW-1185">Reference proteome</keyword>
<evidence type="ECO:0000256" key="3">
    <source>
        <dbReference type="ARBA" id="ARBA00022989"/>
    </source>
</evidence>
<dbReference type="OrthoDB" id="9808930at2"/>
<dbReference type="RefSeq" id="WP_146473959.1">
    <property type="nucleotide sequence ID" value="NZ_BNCF01000003.1"/>
</dbReference>
<sequence length="125" mass="13941">MNDINPGASTDASSDDRTVALLTHLSGILFNFVVPLIVWLINKDKAEKAFLNDQAKEALNFNLTLLAIYIVLQVLTAITLGLLGLLTVPLMFLLWIVSVVFYIIAGIKANNGERYRYPFAFRLIK</sequence>